<dbReference type="InterPro" id="IPR029036">
    <property type="entry name" value="P5CR_dimer"/>
</dbReference>
<dbReference type="SUPFAM" id="SSF51735">
    <property type="entry name" value="NAD(P)-binding Rossmann-fold domains"/>
    <property type="match status" value="1"/>
</dbReference>
<evidence type="ECO:0000256" key="1">
    <source>
        <dbReference type="ARBA" id="ARBA00005525"/>
    </source>
</evidence>
<keyword evidence="4" id="KW-0641">Proline biosynthesis</keyword>
<dbReference type="EMBL" id="BSUN01000001">
    <property type="protein sequence ID" value="GMA35917.1"/>
    <property type="molecule type" value="Genomic_DNA"/>
</dbReference>
<dbReference type="InterPro" id="IPR028939">
    <property type="entry name" value="P5C_Rdtase_cat_N"/>
</dbReference>
<keyword evidence="2 4" id="KW-0521">NADP</keyword>
<keyword evidence="9" id="KW-1185">Reference proteome</keyword>
<dbReference type="Gene3D" id="3.40.50.720">
    <property type="entry name" value="NAD(P)-binding Rossmann-like Domain"/>
    <property type="match status" value="1"/>
</dbReference>
<gene>
    <name evidence="8" type="primary">proC_1</name>
    <name evidence="4" type="synonym">proC</name>
    <name evidence="8" type="ORF">GCM10025876_21210</name>
</gene>
<comment type="subcellular location">
    <subcellularLocation>
        <location evidence="4">Cytoplasm</location>
    </subcellularLocation>
</comment>
<comment type="pathway">
    <text evidence="4">Amino-acid biosynthesis; L-proline biosynthesis; L-proline from L-glutamate 5-semialdehyde: step 1/1.</text>
</comment>
<keyword evidence="4" id="KW-0028">Amino-acid biosynthesis</keyword>
<dbReference type="Pfam" id="PF14748">
    <property type="entry name" value="P5CR_dimer"/>
    <property type="match status" value="1"/>
</dbReference>
<dbReference type="EC" id="1.5.1.2" evidence="4 5"/>
<evidence type="ECO:0000256" key="3">
    <source>
        <dbReference type="ARBA" id="ARBA00023002"/>
    </source>
</evidence>
<dbReference type="Gene3D" id="1.10.3730.10">
    <property type="entry name" value="ProC C-terminal domain-like"/>
    <property type="match status" value="1"/>
</dbReference>
<dbReference type="PIRSF" id="PIRSF000193">
    <property type="entry name" value="Pyrrol-5-carb_rd"/>
    <property type="match status" value="1"/>
</dbReference>
<evidence type="ECO:0000256" key="2">
    <source>
        <dbReference type="ARBA" id="ARBA00022857"/>
    </source>
</evidence>
<keyword evidence="4" id="KW-0963">Cytoplasm</keyword>
<dbReference type="SUPFAM" id="SSF48179">
    <property type="entry name" value="6-phosphogluconate dehydrogenase C-terminal domain-like"/>
    <property type="match status" value="1"/>
</dbReference>
<name>A0ABQ6IGQ2_9MICO</name>
<dbReference type="InterPro" id="IPR008927">
    <property type="entry name" value="6-PGluconate_DH-like_C_sf"/>
</dbReference>
<comment type="caution">
    <text evidence="8">The sequence shown here is derived from an EMBL/GenBank/DDBJ whole genome shotgun (WGS) entry which is preliminary data.</text>
</comment>
<dbReference type="HAMAP" id="MF_01925">
    <property type="entry name" value="P5C_reductase"/>
    <property type="match status" value="1"/>
</dbReference>
<dbReference type="PANTHER" id="PTHR11645:SF0">
    <property type="entry name" value="PYRROLINE-5-CARBOXYLATE REDUCTASE 3"/>
    <property type="match status" value="1"/>
</dbReference>
<dbReference type="Proteomes" id="UP001157125">
    <property type="component" value="Unassembled WGS sequence"/>
</dbReference>
<evidence type="ECO:0000256" key="5">
    <source>
        <dbReference type="NCBIfam" id="TIGR00112"/>
    </source>
</evidence>
<evidence type="ECO:0000259" key="6">
    <source>
        <dbReference type="Pfam" id="PF03807"/>
    </source>
</evidence>
<organism evidence="8 9">
    <name type="scientific">Demequina litorisediminis</name>
    <dbReference type="NCBI Taxonomy" id="1849022"/>
    <lineage>
        <taxon>Bacteria</taxon>
        <taxon>Bacillati</taxon>
        <taxon>Actinomycetota</taxon>
        <taxon>Actinomycetes</taxon>
        <taxon>Micrococcales</taxon>
        <taxon>Demequinaceae</taxon>
        <taxon>Demequina</taxon>
    </lineage>
</organism>
<dbReference type="NCBIfam" id="TIGR00112">
    <property type="entry name" value="proC"/>
    <property type="match status" value="1"/>
</dbReference>
<sequence>MGGTLVTALRVAGWPTDRIAVVERDVARASGLREGHGIEVGSDIPAAVMDADVIVIAVKVYDTSDALAQIAPVYKPGALVLTVVAGLTTAYYEERLPQGAPVVRSMPNTPSIIGHGATAIASGAYADEQHMALTIDMLKATGLVVTVDESQMDAVTAIAGSGPAYFYAFVEALTEAGVGQGLDRDLATSLAAQTFLGAARLLVDSGDTPDVLRKRVSSPGGTTIEALKALSDAGLDGVVAAGADAAARRSRRLAEELG</sequence>
<reference evidence="9" key="1">
    <citation type="journal article" date="2019" name="Int. J. Syst. Evol. Microbiol.">
        <title>The Global Catalogue of Microorganisms (GCM) 10K type strain sequencing project: providing services to taxonomists for standard genome sequencing and annotation.</title>
        <authorList>
            <consortium name="The Broad Institute Genomics Platform"/>
            <consortium name="The Broad Institute Genome Sequencing Center for Infectious Disease"/>
            <person name="Wu L."/>
            <person name="Ma J."/>
        </authorList>
    </citation>
    <scope>NUCLEOTIDE SEQUENCE [LARGE SCALE GENOMIC DNA]</scope>
    <source>
        <strain evidence="9">NBRC 112299</strain>
    </source>
</reference>
<evidence type="ECO:0000313" key="9">
    <source>
        <dbReference type="Proteomes" id="UP001157125"/>
    </source>
</evidence>
<comment type="similarity">
    <text evidence="1 4">Belongs to the pyrroline-5-carboxylate reductase family.</text>
</comment>
<dbReference type="InterPro" id="IPR036291">
    <property type="entry name" value="NAD(P)-bd_dom_sf"/>
</dbReference>
<feature type="domain" description="Pyrroline-5-carboxylate reductase catalytic N-terminal" evidence="6">
    <location>
        <begin position="1"/>
        <end position="86"/>
    </location>
</feature>
<comment type="catalytic activity">
    <reaction evidence="4">
        <text>L-proline + NADP(+) = (S)-1-pyrroline-5-carboxylate + NADPH + 2 H(+)</text>
        <dbReference type="Rhea" id="RHEA:14109"/>
        <dbReference type="ChEBI" id="CHEBI:15378"/>
        <dbReference type="ChEBI" id="CHEBI:17388"/>
        <dbReference type="ChEBI" id="CHEBI:57783"/>
        <dbReference type="ChEBI" id="CHEBI:58349"/>
        <dbReference type="ChEBI" id="CHEBI:60039"/>
        <dbReference type="EC" id="1.5.1.2"/>
    </reaction>
</comment>
<accession>A0ABQ6IGQ2</accession>
<keyword evidence="3 4" id="KW-0560">Oxidoreductase</keyword>
<dbReference type="Pfam" id="PF03807">
    <property type="entry name" value="F420_oxidored"/>
    <property type="match status" value="1"/>
</dbReference>
<evidence type="ECO:0000256" key="4">
    <source>
        <dbReference type="HAMAP-Rule" id="MF_01925"/>
    </source>
</evidence>
<evidence type="ECO:0000259" key="7">
    <source>
        <dbReference type="Pfam" id="PF14748"/>
    </source>
</evidence>
<dbReference type="PANTHER" id="PTHR11645">
    <property type="entry name" value="PYRROLINE-5-CARBOXYLATE REDUCTASE"/>
    <property type="match status" value="1"/>
</dbReference>
<dbReference type="InterPro" id="IPR000304">
    <property type="entry name" value="Pyrroline-COOH_reductase"/>
</dbReference>
<proteinExistence type="inferred from homology"/>
<comment type="catalytic activity">
    <reaction evidence="4">
        <text>L-proline + NAD(+) = (S)-1-pyrroline-5-carboxylate + NADH + 2 H(+)</text>
        <dbReference type="Rhea" id="RHEA:14105"/>
        <dbReference type="ChEBI" id="CHEBI:15378"/>
        <dbReference type="ChEBI" id="CHEBI:17388"/>
        <dbReference type="ChEBI" id="CHEBI:57540"/>
        <dbReference type="ChEBI" id="CHEBI:57945"/>
        <dbReference type="ChEBI" id="CHEBI:60039"/>
        <dbReference type="EC" id="1.5.1.2"/>
    </reaction>
</comment>
<feature type="domain" description="Pyrroline-5-carboxylate reductase dimerisation" evidence="7">
    <location>
        <begin position="149"/>
        <end position="253"/>
    </location>
</feature>
<protein>
    <recommendedName>
        <fullName evidence="4 5">Pyrroline-5-carboxylate reductase</fullName>
        <shortName evidence="4">P5C reductase</shortName>
        <shortName evidence="4">P5CR</shortName>
        <ecNumber evidence="4 5">1.5.1.2</ecNumber>
    </recommendedName>
    <alternativeName>
        <fullName evidence="4">PCA reductase</fullName>
    </alternativeName>
</protein>
<comment type="function">
    <text evidence="4">Catalyzes the reduction of 1-pyrroline-5-carboxylate (PCA) to L-proline.</text>
</comment>
<evidence type="ECO:0000313" key="8">
    <source>
        <dbReference type="EMBL" id="GMA35917.1"/>
    </source>
</evidence>